<dbReference type="AlphaFoldDB" id="A0ABD5LVW3"/>
<reference evidence="1" key="1">
    <citation type="submission" date="2021-05" db="EMBL/GenBank/DDBJ databases">
        <title>First report of NDM-5 and VEB-6 producing Proteus mirabilis isolated from blood of a sepsis patient in Kolkata, India.</title>
        <authorList>
            <person name="Halder G."/>
            <person name="Chaudhuri B."/>
            <person name="Dutta S."/>
        </authorList>
    </citation>
    <scope>NUCLEOTIDE SEQUENCE [LARGE SCALE GENOMIC DNA]</scope>
    <source>
        <strain evidence="1">7049</strain>
    </source>
</reference>
<gene>
    <name evidence="1" type="ORF">I3679_022700</name>
</gene>
<proteinExistence type="predicted"/>
<protein>
    <submittedName>
        <fullName evidence="1">Uncharacterized protein</fullName>
    </submittedName>
</protein>
<dbReference type="EMBL" id="JADQCH020000002">
    <property type="protein sequence ID" value="MEY2345515.1"/>
    <property type="molecule type" value="Genomic_DNA"/>
</dbReference>
<evidence type="ECO:0000313" key="1">
    <source>
        <dbReference type="EMBL" id="MEY2345515.1"/>
    </source>
</evidence>
<sequence>MLINDIKISGDKNILSGNLLFMCIPLNDEYPIRIYDDKTTKIIKGKAFIYNSKMKMLFFNQKISHGVLKRDHFYLCQIIGIY</sequence>
<dbReference type="RefSeq" id="WP_235977858.1">
    <property type="nucleotide sequence ID" value="NZ_JADOZD010000001.1"/>
</dbReference>
<organism evidence="1">
    <name type="scientific">Proteus mirabilis</name>
    <dbReference type="NCBI Taxonomy" id="584"/>
    <lineage>
        <taxon>Bacteria</taxon>
        <taxon>Pseudomonadati</taxon>
        <taxon>Pseudomonadota</taxon>
        <taxon>Gammaproteobacteria</taxon>
        <taxon>Enterobacterales</taxon>
        <taxon>Morganellaceae</taxon>
        <taxon>Proteus</taxon>
    </lineage>
</organism>
<comment type="caution">
    <text evidence="1">The sequence shown here is derived from an EMBL/GenBank/DDBJ whole genome shotgun (WGS) entry which is preliminary data.</text>
</comment>
<name>A0ABD5LVW3_PROMI</name>
<accession>A0ABD5LVW3</accession>